<protein>
    <submittedName>
        <fullName evidence="6">LysR family transcriptional regulator</fullName>
    </submittedName>
</protein>
<dbReference type="InterPro" id="IPR005119">
    <property type="entry name" value="LysR_subst-bd"/>
</dbReference>
<comment type="caution">
    <text evidence="6">The sequence shown here is derived from an EMBL/GenBank/DDBJ whole genome shotgun (WGS) entry which is preliminary data.</text>
</comment>
<dbReference type="InterPro" id="IPR036390">
    <property type="entry name" value="WH_DNA-bd_sf"/>
</dbReference>
<dbReference type="SUPFAM" id="SSF46785">
    <property type="entry name" value="Winged helix' DNA-binding domain"/>
    <property type="match status" value="1"/>
</dbReference>
<evidence type="ECO:0000256" key="3">
    <source>
        <dbReference type="ARBA" id="ARBA00023125"/>
    </source>
</evidence>
<evidence type="ECO:0000259" key="5">
    <source>
        <dbReference type="PROSITE" id="PS50931"/>
    </source>
</evidence>
<name>A0A4Y9SK13_9BURK</name>
<evidence type="ECO:0000313" key="6">
    <source>
        <dbReference type="EMBL" id="TFW23169.1"/>
    </source>
</evidence>
<evidence type="ECO:0000256" key="2">
    <source>
        <dbReference type="ARBA" id="ARBA00023015"/>
    </source>
</evidence>
<sequence length="300" mass="33311">MDHIRTLHLFVRCVELGNFSAAAREASTSQPTVSKALAALEQRMGVRLLERSTTSVMPTSQGMRFYERIKPMLEQYDEAIADAKGLRDQPEGLLRVNAPVALGQLHVSRFVREFLDVHPGVEVELIFNDRMVNLVDEGVDVAVRLGPDLPPGAIGRRIGASERVLVASPVYLAQHKAPRQPRDLADHQYVRFAWSPAELVLKADGRTETVMAPGRYRVNHAIAIRDAVLEGAGVGLCPRWLVAEEMKRGTLKRVLPRWTGQAQEIHLLTPSRRFRPARTALFLDFLAARLAALPGVSPAR</sequence>
<dbReference type="PANTHER" id="PTHR30537:SF5">
    <property type="entry name" value="HTH-TYPE TRANSCRIPTIONAL ACTIVATOR TTDR-RELATED"/>
    <property type="match status" value="1"/>
</dbReference>
<dbReference type="AlphaFoldDB" id="A0A4Y9SK13"/>
<dbReference type="InterPro" id="IPR058163">
    <property type="entry name" value="LysR-type_TF_proteobact-type"/>
</dbReference>
<dbReference type="Pfam" id="PF00126">
    <property type="entry name" value="HTH_1"/>
    <property type="match status" value="1"/>
</dbReference>
<keyword evidence="3" id="KW-0238">DNA-binding</keyword>
<dbReference type="Pfam" id="PF03466">
    <property type="entry name" value="LysR_substrate"/>
    <property type="match status" value="1"/>
</dbReference>
<dbReference type="SUPFAM" id="SSF53850">
    <property type="entry name" value="Periplasmic binding protein-like II"/>
    <property type="match status" value="1"/>
</dbReference>
<reference evidence="6 7" key="1">
    <citation type="submission" date="2019-03" db="EMBL/GenBank/DDBJ databases">
        <title>Draft Genome Sequence of Massilia arenosa sp. nov., a Novel Massilia Species Isolated from a Sandy-loam Maize Soil.</title>
        <authorList>
            <person name="Raths R."/>
            <person name="Peta V."/>
            <person name="Bucking H."/>
        </authorList>
    </citation>
    <scope>NUCLEOTIDE SEQUENCE [LARGE SCALE GENOMIC DNA]</scope>
    <source>
        <strain evidence="6 7">MC02</strain>
    </source>
</reference>
<proteinExistence type="inferred from homology"/>
<dbReference type="Gene3D" id="1.10.10.10">
    <property type="entry name" value="Winged helix-like DNA-binding domain superfamily/Winged helix DNA-binding domain"/>
    <property type="match status" value="1"/>
</dbReference>
<feature type="domain" description="HTH lysR-type" evidence="5">
    <location>
        <begin position="1"/>
        <end position="59"/>
    </location>
</feature>
<keyword evidence="2" id="KW-0805">Transcription regulation</keyword>
<dbReference type="PRINTS" id="PR00039">
    <property type="entry name" value="HTHLYSR"/>
</dbReference>
<dbReference type="InterPro" id="IPR000847">
    <property type="entry name" value="LysR_HTH_N"/>
</dbReference>
<dbReference type="FunFam" id="1.10.10.10:FF:000001">
    <property type="entry name" value="LysR family transcriptional regulator"/>
    <property type="match status" value="1"/>
</dbReference>
<keyword evidence="7" id="KW-1185">Reference proteome</keyword>
<evidence type="ECO:0000313" key="7">
    <source>
        <dbReference type="Proteomes" id="UP000298438"/>
    </source>
</evidence>
<dbReference type="GO" id="GO:0003677">
    <property type="term" value="F:DNA binding"/>
    <property type="evidence" value="ECO:0007669"/>
    <property type="project" value="UniProtKB-KW"/>
</dbReference>
<dbReference type="InterPro" id="IPR036388">
    <property type="entry name" value="WH-like_DNA-bd_sf"/>
</dbReference>
<dbReference type="PROSITE" id="PS50931">
    <property type="entry name" value="HTH_LYSR"/>
    <property type="match status" value="1"/>
</dbReference>
<accession>A0A4Y9SK13</accession>
<dbReference type="EMBL" id="SPVF01000099">
    <property type="protein sequence ID" value="TFW23169.1"/>
    <property type="molecule type" value="Genomic_DNA"/>
</dbReference>
<comment type="similarity">
    <text evidence="1">Belongs to the LysR transcriptional regulatory family.</text>
</comment>
<dbReference type="PANTHER" id="PTHR30537">
    <property type="entry name" value="HTH-TYPE TRANSCRIPTIONAL REGULATOR"/>
    <property type="match status" value="1"/>
</dbReference>
<dbReference type="CDD" id="cd08422">
    <property type="entry name" value="PBP2_CrgA_like"/>
    <property type="match status" value="1"/>
</dbReference>
<keyword evidence="4" id="KW-0804">Transcription</keyword>
<dbReference type="OrthoDB" id="9786526at2"/>
<dbReference type="RefSeq" id="WP_135206524.1">
    <property type="nucleotide sequence ID" value="NZ_SPVF01000099.1"/>
</dbReference>
<evidence type="ECO:0000256" key="1">
    <source>
        <dbReference type="ARBA" id="ARBA00009437"/>
    </source>
</evidence>
<dbReference type="Proteomes" id="UP000298438">
    <property type="component" value="Unassembled WGS sequence"/>
</dbReference>
<dbReference type="Gene3D" id="3.40.190.290">
    <property type="match status" value="1"/>
</dbReference>
<evidence type="ECO:0000256" key="4">
    <source>
        <dbReference type="ARBA" id="ARBA00023163"/>
    </source>
</evidence>
<dbReference type="GO" id="GO:0003700">
    <property type="term" value="F:DNA-binding transcription factor activity"/>
    <property type="evidence" value="ECO:0007669"/>
    <property type="project" value="InterPro"/>
</dbReference>
<organism evidence="6 7">
    <name type="scientific">Zemynaea arenosa</name>
    <dbReference type="NCBI Taxonomy" id="2561931"/>
    <lineage>
        <taxon>Bacteria</taxon>
        <taxon>Pseudomonadati</taxon>
        <taxon>Pseudomonadota</taxon>
        <taxon>Betaproteobacteria</taxon>
        <taxon>Burkholderiales</taxon>
        <taxon>Oxalobacteraceae</taxon>
        <taxon>Telluria group</taxon>
        <taxon>Zemynaea</taxon>
    </lineage>
</organism>
<gene>
    <name evidence="6" type="ORF">E4L96_07160</name>
</gene>